<protein>
    <submittedName>
        <fullName evidence="2">Uncharacterized protein</fullName>
    </submittedName>
</protein>
<dbReference type="AlphaFoldDB" id="A0A1E3Q3U9"/>
<gene>
    <name evidence="2" type="ORF">LIPSTDRAFT_71913</name>
</gene>
<feature type="compositionally biased region" description="Basic and acidic residues" evidence="1">
    <location>
        <begin position="34"/>
        <end position="44"/>
    </location>
</feature>
<dbReference type="Proteomes" id="UP000094385">
    <property type="component" value="Unassembled WGS sequence"/>
</dbReference>
<accession>A0A1E3Q3U9</accession>
<evidence type="ECO:0000313" key="2">
    <source>
        <dbReference type="EMBL" id="ODQ72375.1"/>
    </source>
</evidence>
<evidence type="ECO:0000256" key="1">
    <source>
        <dbReference type="SAM" id="MobiDB-lite"/>
    </source>
</evidence>
<evidence type="ECO:0000313" key="3">
    <source>
        <dbReference type="Proteomes" id="UP000094385"/>
    </source>
</evidence>
<organism evidence="2 3">
    <name type="scientific">Lipomyces starkeyi NRRL Y-11557</name>
    <dbReference type="NCBI Taxonomy" id="675824"/>
    <lineage>
        <taxon>Eukaryota</taxon>
        <taxon>Fungi</taxon>
        <taxon>Dikarya</taxon>
        <taxon>Ascomycota</taxon>
        <taxon>Saccharomycotina</taxon>
        <taxon>Lipomycetes</taxon>
        <taxon>Lipomycetales</taxon>
        <taxon>Lipomycetaceae</taxon>
        <taxon>Lipomyces</taxon>
    </lineage>
</organism>
<sequence length="67" mass="7590">MERGQRHFDCTSTNGPLQSYECRGTVGKRVRRIKRDDSEGHEEGENNQSQAATKADNKSKSCKNSFK</sequence>
<name>A0A1E3Q3U9_LIPST</name>
<proteinExistence type="predicted"/>
<feature type="region of interest" description="Disordered" evidence="1">
    <location>
        <begin position="1"/>
        <end position="67"/>
    </location>
</feature>
<keyword evidence="3" id="KW-1185">Reference proteome</keyword>
<dbReference type="EMBL" id="KV454295">
    <property type="protein sequence ID" value="ODQ72375.1"/>
    <property type="molecule type" value="Genomic_DNA"/>
</dbReference>
<reference evidence="2 3" key="1">
    <citation type="journal article" date="2016" name="Proc. Natl. Acad. Sci. U.S.A.">
        <title>Comparative genomics of biotechnologically important yeasts.</title>
        <authorList>
            <person name="Riley R."/>
            <person name="Haridas S."/>
            <person name="Wolfe K.H."/>
            <person name="Lopes M.R."/>
            <person name="Hittinger C.T."/>
            <person name="Goeker M."/>
            <person name="Salamov A.A."/>
            <person name="Wisecaver J.H."/>
            <person name="Long T.M."/>
            <person name="Calvey C.H."/>
            <person name="Aerts A.L."/>
            <person name="Barry K.W."/>
            <person name="Choi C."/>
            <person name="Clum A."/>
            <person name="Coughlan A.Y."/>
            <person name="Deshpande S."/>
            <person name="Douglass A.P."/>
            <person name="Hanson S.J."/>
            <person name="Klenk H.-P."/>
            <person name="LaButti K.M."/>
            <person name="Lapidus A."/>
            <person name="Lindquist E.A."/>
            <person name="Lipzen A.M."/>
            <person name="Meier-Kolthoff J.P."/>
            <person name="Ohm R.A."/>
            <person name="Otillar R.P."/>
            <person name="Pangilinan J.L."/>
            <person name="Peng Y."/>
            <person name="Rokas A."/>
            <person name="Rosa C.A."/>
            <person name="Scheuner C."/>
            <person name="Sibirny A.A."/>
            <person name="Slot J.C."/>
            <person name="Stielow J.B."/>
            <person name="Sun H."/>
            <person name="Kurtzman C.P."/>
            <person name="Blackwell M."/>
            <person name="Grigoriev I.V."/>
            <person name="Jeffries T.W."/>
        </authorList>
    </citation>
    <scope>NUCLEOTIDE SEQUENCE [LARGE SCALE GENOMIC DNA]</scope>
    <source>
        <strain evidence="2 3">NRRL Y-11557</strain>
    </source>
</reference>